<sequence length="92" mass="10646">MSLLPLAGMFIFGGKKKEEEDIYAKLARKYGLTRDQVRKIGFLIVRGTRNIPKLLKRVDPEQDEKRIHKVLEAVKHVDDTGEPYIYKEHGIP</sequence>
<proteinExistence type="predicted"/>
<keyword evidence="2" id="KW-1185">Reference proteome</keyword>
<dbReference type="OrthoDB" id="102409at2157"/>
<dbReference type="RefSeq" id="WP_013466908.1">
    <property type="nucleotide sequence ID" value="NC_014804.1"/>
</dbReference>
<reference evidence="1 2" key="1">
    <citation type="journal article" date="2011" name="J. Bacteriol.">
        <title>Complete genome sequence of the hyperthermophilic, piezophilic, heterotrophic, and carboxydotrophic archaeon Thermococcus barophilus MP.</title>
        <authorList>
            <person name="Vannier P."/>
            <person name="Marteinsson V.T."/>
            <person name="Fridjonsson O.H."/>
            <person name="Oger P."/>
            <person name="Jebbar M."/>
        </authorList>
    </citation>
    <scope>NUCLEOTIDE SEQUENCE [LARGE SCALE GENOMIC DNA]</scope>
    <source>
        <strain evidence="2">DSM 11836 / MP</strain>
    </source>
</reference>
<dbReference type="Proteomes" id="UP000007478">
    <property type="component" value="Chromosome"/>
</dbReference>
<dbReference type="EMBL" id="CP002372">
    <property type="protein sequence ID" value="ADT83610.1"/>
    <property type="molecule type" value="Genomic_DNA"/>
</dbReference>
<evidence type="ECO:0000313" key="2">
    <source>
        <dbReference type="Proteomes" id="UP000007478"/>
    </source>
</evidence>
<gene>
    <name evidence="1" type="ordered locus">TERMP_00633</name>
</gene>
<dbReference type="AlphaFoldDB" id="F0LKF2"/>
<dbReference type="KEGG" id="tba:TERMP_00633"/>
<dbReference type="PATRIC" id="fig|391623.17.peg.635"/>
<organism evidence="1 2">
    <name type="scientific">Thermococcus barophilus (strain DSM 11836 / MP)</name>
    <dbReference type="NCBI Taxonomy" id="391623"/>
    <lineage>
        <taxon>Archaea</taxon>
        <taxon>Methanobacteriati</taxon>
        <taxon>Methanobacteriota</taxon>
        <taxon>Thermococci</taxon>
        <taxon>Thermococcales</taxon>
        <taxon>Thermococcaceae</taxon>
        <taxon>Thermococcus</taxon>
    </lineage>
</organism>
<protein>
    <submittedName>
        <fullName evidence="1">Uncharacterized protein</fullName>
    </submittedName>
</protein>
<name>F0LKF2_THEBM</name>
<evidence type="ECO:0000313" key="1">
    <source>
        <dbReference type="EMBL" id="ADT83610.1"/>
    </source>
</evidence>
<dbReference type="HOGENOM" id="CLU_2406502_0_0_2"/>
<dbReference type="GeneID" id="10040951"/>
<dbReference type="eggNOG" id="arCOG10341">
    <property type="taxonomic scope" value="Archaea"/>
</dbReference>
<accession>F0LKF2</accession>